<dbReference type="AlphaFoldDB" id="A0A0V0R6N8"/>
<proteinExistence type="predicted"/>
<sequence>MEGNQVKFDSKIQNLSQIVNNADINDPIPVQIEEQQLNQLKLFCQMHNYNEDSMKYKYPFTSDNLCDHVDTIRDNHEENMQKLSNLLTTGFYLEFDKFQKIINVAIQVPYYCGPSQEEISNYKAKWNISYEEDTQENREQIMKEYPQLFNTIRQNHYNQKQQLFEKFAKNLENDPNFKDLLQQE</sequence>
<dbReference type="Proteomes" id="UP000054937">
    <property type="component" value="Unassembled WGS sequence"/>
</dbReference>
<dbReference type="InParanoid" id="A0A0V0R6N8"/>
<keyword evidence="2" id="KW-1185">Reference proteome</keyword>
<name>A0A0V0R6N8_PSEPJ</name>
<gene>
    <name evidence="1" type="ORF">PPERSA_08549</name>
</gene>
<dbReference type="OrthoDB" id="302778at2759"/>
<reference evidence="1 2" key="1">
    <citation type="journal article" date="2015" name="Sci. Rep.">
        <title>Genome of the facultative scuticociliatosis pathogen Pseudocohnilembus persalinus provides insight into its virulence through horizontal gene transfer.</title>
        <authorList>
            <person name="Xiong J."/>
            <person name="Wang G."/>
            <person name="Cheng J."/>
            <person name="Tian M."/>
            <person name="Pan X."/>
            <person name="Warren A."/>
            <person name="Jiang C."/>
            <person name="Yuan D."/>
            <person name="Miao W."/>
        </authorList>
    </citation>
    <scope>NUCLEOTIDE SEQUENCE [LARGE SCALE GENOMIC DNA]</scope>
    <source>
        <strain evidence="1">36N120E</strain>
    </source>
</reference>
<evidence type="ECO:0000313" key="1">
    <source>
        <dbReference type="EMBL" id="KRX10146.1"/>
    </source>
</evidence>
<accession>A0A0V0R6N8</accession>
<protein>
    <submittedName>
        <fullName evidence="1">Uncharacterized protein</fullName>
    </submittedName>
</protein>
<organism evidence="1 2">
    <name type="scientific">Pseudocohnilembus persalinus</name>
    <name type="common">Ciliate</name>
    <dbReference type="NCBI Taxonomy" id="266149"/>
    <lineage>
        <taxon>Eukaryota</taxon>
        <taxon>Sar</taxon>
        <taxon>Alveolata</taxon>
        <taxon>Ciliophora</taxon>
        <taxon>Intramacronucleata</taxon>
        <taxon>Oligohymenophorea</taxon>
        <taxon>Scuticociliatia</taxon>
        <taxon>Philasterida</taxon>
        <taxon>Pseudocohnilembidae</taxon>
        <taxon>Pseudocohnilembus</taxon>
    </lineage>
</organism>
<evidence type="ECO:0000313" key="2">
    <source>
        <dbReference type="Proteomes" id="UP000054937"/>
    </source>
</evidence>
<dbReference type="EMBL" id="LDAU01000040">
    <property type="protein sequence ID" value="KRX10146.1"/>
    <property type="molecule type" value="Genomic_DNA"/>
</dbReference>
<comment type="caution">
    <text evidence="1">The sequence shown here is derived from an EMBL/GenBank/DDBJ whole genome shotgun (WGS) entry which is preliminary data.</text>
</comment>